<protein>
    <submittedName>
        <fullName evidence="2">Uncharacterized protein</fullName>
    </submittedName>
</protein>
<name>A0ABQ7EEL9_BRACR</name>
<comment type="caution">
    <text evidence="2">The sequence shown here is derived from an EMBL/GenBank/DDBJ whole genome shotgun (WGS) entry which is preliminary data.</text>
</comment>
<evidence type="ECO:0000256" key="1">
    <source>
        <dbReference type="SAM" id="MobiDB-lite"/>
    </source>
</evidence>
<reference evidence="2 3" key="1">
    <citation type="journal article" date="2020" name="BMC Genomics">
        <title>Intraspecific diversification of the crop wild relative Brassica cretica Lam. using demographic model selection.</title>
        <authorList>
            <person name="Kioukis A."/>
            <person name="Michalopoulou V.A."/>
            <person name="Briers L."/>
            <person name="Pirintsos S."/>
            <person name="Studholme D.J."/>
            <person name="Pavlidis P."/>
            <person name="Sarris P.F."/>
        </authorList>
    </citation>
    <scope>NUCLEOTIDE SEQUENCE [LARGE SCALE GENOMIC DNA]</scope>
    <source>
        <strain evidence="3">cv. PFS-1207/04</strain>
    </source>
</reference>
<feature type="compositionally biased region" description="Basic and acidic residues" evidence="1">
    <location>
        <begin position="325"/>
        <end position="342"/>
    </location>
</feature>
<organism evidence="2 3">
    <name type="scientific">Brassica cretica</name>
    <name type="common">Mustard</name>
    <dbReference type="NCBI Taxonomy" id="69181"/>
    <lineage>
        <taxon>Eukaryota</taxon>
        <taxon>Viridiplantae</taxon>
        <taxon>Streptophyta</taxon>
        <taxon>Embryophyta</taxon>
        <taxon>Tracheophyta</taxon>
        <taxon>Spermatophyta</taxon>
        <taxon>Magnoliopsida</taxon>
        <taxon>eudicotyledons</taxon>
        <taxon>Gunneridae</taxon>
        <taxon>Pentapetalae</taxon>
        <taxon>rosids</taxon>
        <taxon>malvids</taxon>
        <taxon>Brassicales</taxon>
        <taxon>Brassicaceae</taxon>
        <taxon>Brassiceae</taxon>
        <taxon>Brassica</taxon>
    </lineage>
</organism>
<feature type="region of interest" description="Disordered" evidence="1">
    <location>
        <begin position="50"/>
        <end position="70"/>
    </location>
</feature>
<dbReference type="EMBL" id="QGKV02000299">
    <property type="protein sequence ID" value="KAF3594654.1"/>
    <property type="molecule type" value="Genomic_DNA"/>
</dbReference>
<proteinExistence type="predicted"/>
<keyword evidence="3" id="KW-1185">Reference proteome</keyword>
<gene>
    <name evidence="2" type="ORF">DY000_02025118</name>
</gene>
<dbReference type="Proteomes" id="UP000266723">
    <property type="component" value="Unassembled WGS sequence"/>
</dbReference>
<sequence length="463" mass="53334">MDSEARRSPFWWILSSTRSNKETQLLLSSDPICKLETLDPQRKTLLIDRHSPTTVNPDTDSVDRHSPTTVDRSYSSVNRYLPSDIDRYFIPKMVATLVLVRDENGDLHDHEGHLRNAAVDTTYKDDLHTEDYEEERATEYRGIHAKSDRLLHHSYGIRNATSINRRIITSINTHHHHTNHKRALIDIAYYTSIDTGVNHAKEGDHSIGSWTDDYYHESYAVKTAIHEPGADELNEGFTTEELLNHQECSDTYSIFSEACGRSTRSYQGYARAMDGHALQVSRKDIAYILQMANGAENLFVQQCNTPEHQRRVTNESYNTAGGVDGRFKPKYREHTQPSIDKRVSPSIDSRQEFGKVPCDRDGIRRFYCEQRDEYGVYRDAHGHARATYVCLPEHERSFTHTKLVPDIYTKDKINEMIYGICGAQGNNEDEFQMKLDGVYCQLNDNISWLTTCLEEMRQNIAKM</sequence>
<evidence type="ECO:0000313" key="3">
    <source>
        <dbReference type="Proteomes" id="UP000266723"/>
    </source>
</evidence>
<evidence type="ECO:0000313" key="2">
    <source>
        <dbReference type="EMBL" id="KAF3594654.1"/>
    </source>
</evidence>
<feature type="region of interest" description="Disordered" evidence="1">
    <location>
        <begin position="317"/>
        <end position="342"/>
    </location>
</feature>
<accession>A0ABQ7EEL9</accession>